<dbReference type="EMBL" id="JACASE010000010">
    <property type="protein sequence ID" value="KAF6431571.1"/>
    <property type="molecule type" value="Genomic_DNA"/>
</dbReference>
<keyword evidence="3" id="KW-1185">Reference proteome</keyword>
<evidence type="ECO:0000313" key="2">
    <source>
        <dbReference type="EMBL" id="KAF6431571.1"/>
    </source>
</evidence>
<comment type="caution">
    <text evidence="2">The sequence shown here is derived from an EMBL/GenBank/DDBJ whole genome shotgun (WGS) entry which is preliminary data.</text>
</comment>
<feature type="region of interest" description="Disordered" evidence="1">
    <location>
        <begin position="134"/>
        <end position="176"/>
    </location>
</feature>
<name>A0A7J8E8B9_ROUAE</name>
<feature type="region of interest" description="Disordered" evidence="1">
    <location>
        <begin position="73"/>
        <end position="106"/>
    </location>
</feature>
<evidence type="ECO:0000256" key="1">
    <source>
        <dbReference type="SAM" id="MobiDB-lite"/>
    </source>
</evidence>
<accession>A0A7J8E8B9</accession>
<proteinExistence type="predicted"/>
<feature type="region of interest" description="Disordered" evidence="1">
    <location>
        <begin position="1"/>
        <end position="36"/>
    </location>
</feature>
<organism evidence="2 3">
    <name type="scientific">Rousettus aegyptiacus</name>
    <name type="common">Egyptian fruit bat</name>
    <name type="synonym">Pteropus aegyptiacus</name>
    <dbReference type="NCBI Taxonomy" id="9407"/>
    <lineage>
        <taxon>Eukaryota</taxon>
        <taxon>Metazoa</taxon>
        <taxon>Chordata</taxon>
        <taxon>Craniata</taxon>
        <taxon>Vertebrata</taxon>
        <taxon>Euteleostomi</taxon>
        <taxon>Mammalia</taxon>
        <taxon>Eutheria</taxon>
        <taxon>Laurasiatheria</taxon>
        <taxon>Chiroptera</taxon>
        <taxon>Yinpterochiroptera</taxon>
        <taxon>Pteropodoidea</taxon>
        <taxon>Pteropodidae</taxon>
        <taxon>Rousettinae</taxon>
        <taxon>Rousettus</taxon>
    </lineage>
</organism>
<sequence>MGRRVGLTGHPGVLWSQTLRPPHQQTREGQPSGQGLVLGVTRPFPAVRLSASCAGWLLLVATGPRAPCRGCGLSGAHSAAGSIKSKRDRNRVSRGASASPSALPRPHEPLWHLVAEVLDPQVQAWVPTLQTRGRGGCSKAAAQGPGPPLQIGPRRWGMGRGPSLLPRGCSPVPMAP</sequence>
<dbReference type="AlphaFoldDB" id="A0A7J8E8B9"/>
<protein>
    <submittedName>
        <fullName evidence="2">Uncharacterized protein</fullName>
    </submittedName>
</protein>
<feature type="compositionally biased region" description="Polar residues" evidence="1">
    <location>
        <begin position="15"/>
        <end position="33"/>
    </location>
</feature>
<reference evidence="2 3" key="1">
    <citation type="journal article" date="2020" name="Nature">
        <title>Six reference-quality genomes reveal evolution of bat adaptations.</title>
        <authorList>
            <person name="Jebb D."/>
            <person name="Huang Z."/>
            <person name="Pippel M."/>
            <person name="Hughes G.M."/>
            <person name="Lavrichenko K."/>
            <person name="Devanna P."/>
            <person name="Winkler S."/>
            <person name="Jermiin L.S."/>
            <person name="Skirmuntt E.C."/>
            <person name="Katzourakis A."/>
            <person name="Burkitt-Gray L."/>
            <person name="Ray D.A."/>
            <person name="Sullivan K.A.M."/>
            <person name="Roscito J.G."/>
            <person name="Kirilenko B.M."/>
            <person name="Davalos L.M."/>
            <person name="Corthals A.P."/>
            <person name="Power M.L."/>
            <person name="Jones G."/>
            <person name="Ransome R.D."/>
            <person name="Dechmann D.K.N."/>
            <person name="Locatelli A.G."/>
            <person name="Puechmaille S.J."/>
            <person name="Fedrigo O."/>
            <person name="Jarvis E.D."/>
            <person name="Hiller M."/>
            <person name="Vernes S.C."/>
            <person name="Myers E.W."/>
            <person name="Teeling E.C."/>
        </authorList>
    </citation>
    <scope>NUCLEOTIDE SEQUENCE [LARGE SCALE GENOMIC DNA]</scope>
    <source>
        <strain evidence="2">MRouAeg1</strain>
        <tissue evidence="2">Muscle</tissue>
    </source>
</reference>
<dbReference type="Proteomes" id="UP000593571">
    <property type="component" value="Unassembled WGS sequence"/>
</dbReference>
<gene>
    <name evidence="2" type="ORF">HJG63_008088</name>
</gene>
<evidence type="ECO:0000313" key="3">
    <source>
        <dbReference type="Proteomes" id="UP000593571"/>
    </source>
</evidence>